<keyword evidence="6 11" id="KW-0547">Nucleotide-binding</keyword>
<feature type="binding site" evidence="11">
    <location>
        <position position="62"/>
    </location>
    <ligand>
        <name>substrate</name>
    </ligand>
</feature>
<dbReference type="EC" id="2.7.1.71" evidence="3 11"/>
<keyword evidence="4 11" id="KW-0028">Amino-acid biosynthesis</keyword>
<dbReference type="HOGENOM" id="CLU_057607_4_0_0"/>
<keyword evidence="8 11" id="KW-0067">ATP-binding</keyword>
<dbReference type="UniPathway" id="UPA00053">
    <property type="reaction ID" value="UER00088"/>
</dbReference>
<feature type="binding site" evidence="11">
    <location>
        <position position="84"/>
    </location>
    <ligand>
        <name>substrate</name>
    </ligand>
</feature>
<evidence type="ECO:0000256" key="1">
    <source>
        <dbReference type="ARBA" id="ARBA00004842"/>
    </source>
</evidence>
<proteinExistence type="inferred from homology"/>
<keyword evidence="13" id="KW-1185">Reference proteome</keyword>
<dbReference type="Pfam" id="PF01202">
    <property type="entry name" value="SKI"/>
    <property type="match status" value="1"/>
</dbReference>
<protein>
    <recommendedName>
        <fullName evidence="3 11">Shikimate kinase</fullName>
        <shortName evidence="11">SK</shortName>
        <ecNumber evidence="3 11">2.7.1.71</ecNumber>
    </recommendedName>
</protein>
<dbReference type="GO" id="GO:0004765">
    <property type="term" value="F:shikimate kinase activity"/>
    <property type="evidence" value="ECO:0007669"/>
    <property type="project" value="UniProtKB-UniRule"/>
</dbReference>
<dbReference type="PANTHER" id="PTHR21087:SF16">
    <property type="entry name" value="SHIKIMATE KINASE 1, CHLOROPLASTIC"/>
    <property type="match status" value="1"/>
</dbReference>
<dbReference type="PRINTS" id="PR01100">
    <property type="entry name" value="SHIKIMTKNASE"/>
</dbReference>
<dbReference type="Gene3D" id="3.40.50.300">
    <property type="entry name" value="P-loop containing nucleotide triphosphate hydrolases"/>
    <property type="match status" value="1"/>
</dbReference>
<dbReference type="SUPFAM" id="SSF52540">
    <property type="entry name" value="P-loop containing nucleoside triphosphate hydrolases"/>
    <property type="match status" value="1"/>
</dbReference>
<name>F8L1C8_PARAV</name>
<evidence type="ECO:0000256" key="4">
    <source>
        <dbReference type="ARBA" id="ARBA00022605"/>
    </source>
</evidence>
<comment type="cofactor">
    <cofactor evidence="11">
        <name>Mg(2+)</name>
        <dbReference type="ChEBI" id="CHEBI:18420"/>
    </cofactor>
    <text evidence="11">Binds 1 Mg(2+) ion per subunit.</text>
</comment>
<evidence type="ECO:0000256" key="6">
    <source>
        <dbReference type="ARBA" id="ARBA00022741"/>
    </source>
</evidence>
<keyword evidence="11" id="KW-0963">Cytoplasm</keyword>
<dbReference type="InterPro" id="IPR023000">
    <property type="entry name" value="Shikimate_kinase_CS"/>
</dbReference>
<evidence type="ECO:0000256" key="11">
    <source>
        <dbReference type="HAMAP-Rule" id="MF_00109"/>
    </source>
</evidence>
<evidence type="ECO:0000313" key="12">
    <source>
        <dbReference type="EMBL" id="CCB87063.1"/>
    </source>
</evidence>
<keyword evidence="11" id="KW-0479">Metal-binding</keyword>
<dbReference type="HAMAP" id="MF_00109">
    <property type="entry name" value="Shikimate_kinase"/>
    <property type="match status" value="1"/>
</dbReference>
<gene>
    <name evidence="11 12" type="primary">aroK</name>
    <name evidence="12" type="ordered locus">PUV_21130</name>
</gene>
<dbReference type="KEGG" id="puv:PUV_21130"/>
<dbReference type="InterPro" id="IPR031322">
    <property type="entry name" value="Shikimate/glucono_kinase"/>
</dbReference>
<evidence type="ECO:0000256" key="3">
    <source>
        <dbReference type="ARBA" id="ARBA00012154"/>
    </source>
</evidence>
<dbReference type="eggNOG" id="COG0703">
    <property type="taxonomic scope" value="Bacteria"/>
</dbReference>
<dbReference type="EMBL" id="FR872580">
    <property type="protein sequence ID" value="CCB87063.1"/>
    <property type="molecule type" value="Genomic_DNA"/>
</dbReference>
<dbReference type="GO" id="GO:0009423">
    <property type="term" value="P:chorismate biosynthetic process"/>
    <property type="evidence" value="ECO:0007669"/>
    <property type="project" value="UniProtKB-UniRule"/>
</dbReference>
<feature type="binding site" evidence="11">
    <location>
        <position position="32"/>
    </location>
    <ligand>
        <name>substrate</name>
    </ligand>
</feature>
<feature type="binding site" evidence="11">
    <location>
        <position position="14"/>
    </location>
    <ligand>
        <name>Mg(2+)</name>
        <dbReference type="ChEBI" id="CHEBI:18420"/>
    </ligand>
</feature>
<dbReference type="RefSeq" id="WP_013925357.1">
    <property type="nucleotide sequence ID" value="NC_015702.1"/>
</dbReference>
<evidence type="ECO:0000256" key="5">
    <source>
        <dbReference type="ARBA" id="ARBA00022679"/>
    </source>
</evidence>
<dbReference type="InterPro" id="IPR000623">
    <property type="entry name" value="Shikimate_kinase/TSH1"/>
</dbReference>
<dbReference type="AlphaFoldDB" id="F8L1C8"/>
<feature type="binding site" evidence="11">
    <location>
        <position position="141"/>
    </location>
    <ligand>
        <name>substrate</name>
    </ligand>
</feature>
<dbReference type="GO" id="GO:0009073">
    <property type="term" value="P:aromatic amino acid family biosynthetic process"/>
    <property type="evidence" value="ECO:0007669"/>
    <property type="project" value="UniProtKB-KW"/>
</dbReference>
<dbReference type="Proteomes" id="UP000000495">
    <property type="component" value="Chromosome"/>
</dbReference>
<comment type="pathway">
    <text evidence="1 11">Metabolic intermediate biosynthesis; chorismate biosynthesis; chorismate from D-erythrose 4-phosphate and phosphoenolpyruvate: step 5/7.</text>
</comment>
<feature type="binding site" evidence="11">
    <location>
        <begin position="10"/>
        <end position="15"/>
    </location>
    <ligand>
        <name>ATP</name>
        <dbReference type="ChEBI" id="CHEBI:30616"/>
    </ligand>
</feature>
<dbReference type="GO" id="GO:0008652">
    <property type="term" value="P:amino acid biosynthetic process"/>
    <property type="evidence" value="ECO:0007669"/>
    <property type="project" value="UniProtKB-KW"/>
</dbReference>
<comment type="function">
    <text evidence="11">Catalyzes the specific phosphorylation of the 3-hydroxyl group of shikimic acid using ATP as a cosubstrate.</text>
</comment>
<dbReference type="STRING" id="765952.PUV_21130"/>
<keyword evidence="7 11" id="KW-0418">Kinase</keyword>
<accession>F8L1C8</accession>
<comment type="similarity">
    <text evidence="2 11">Belongs to the shikimate kinase family.</text>
</comment>
<keyword evidence="5 11" id="KW-0808">Transferase</keyword>
<dbReference type="GO" id="GO:0005829">
    <property type="term" value="C:cytosol"/>
    <property type="evidence" value="ECO:0007669"/>
    <property type="project" value="TreeGrafter"/>
</dbReference>
<keyword evidence="9 11" id="KW-0057">Aromatic amino acid biosynthesis</keyword>
<evidence type="ECO:0000313" key="13">
    <source>
        <dbReference type="Proteomes" id="UP000000495"/>
    </source>
</evidence>
<dbReference type="CDD" id="cd00464">
    <property type="entry name" value="SK"/>
    <property type="match status" value="1"/>
</dbReference>
<reference evidence="12 13" key="1">
    <citation type="journal article" date="2011" name="Mol. Biol. Evol.">
        <title>Unity in variety--the pan-genome of the Chlamydiae.</title>
        <authorList>
            <person name="Collingro A."/>
            <person name="Tischler P."/>
            <person name="Weinmaier T."/>
            <person name="Penz T."/>
            <person name="Heinz E."/>
            <person name="Brunham R.C."/>
            <person name="Read T.D."/>
            <person name="Bavoil P.M."/>
            <person name="Sachse K."/>
            <person name="Kahane S."/>
            <person name="Friedman M.G."/>
            <person name="Rattei T."/>
            <person name="Myers G.S."/>
            <person name="Horn M."/>
        </authorList>
    </citation>
    <scope>NUCLEOTIDE SEQUENCE [LARGE SCALE GENOMIC DNA]</scope>
    <source>
        <strain evidence="13">UV7</strain>
    </source>
</reference>
<keyword evidence="11" id="KW-0460">Magnesium</keyword>
<comment type="catalytic activity">
    <reaction evidence="10 11">
        <text>shikimate + ATP = 3-phosphoshikimate + ADP + H(+)</text>
        <dbReference type="Rhea" id="RHEA:13121"/>
        <dbReference type="ChEBI" id="CHEBI:15378"/>
        <dbReference type="ChEBI" id="CHEBI:30616"/>
        <dbReference type="ChEBI" id="CHEBI:36208"/>
        <dbReference type="ChEBI" id="CHEBI:145989"/>
        <dbReference type="ChEBI" id="CHEBI:456216"/>
        <dbReference type="EC" id="2.7.1.71"/>
    </reaction>
</comment>
<evidence type="ECO:0000256" key="8">
    <source>
        <dbReference type="ARBA" id="ARBA00022840"/>
    </source>
</evidence>
<comment type="subcellular location">
    <subcellularLocation>
        <location evidence="11">Cytoplasm</location>
    </subcellularLocation>
</comment>
<evidence type="ECO:0000256" key="7">
    <source>
        <dbReference type="ARBA" id="ARBA00022777"/>
    </source>
</evidence>
<organism evidence="12 13">
    <name type="scientific">Parachlamydia acanthamoebae (strain UV7)</name>
    <dbReference type="NCBI Taxonomy" id="765952"/>
    <lineage>
        <taxon>Bacteria</taxon>
        <taxon>Pseudomonadati</taxon>
        <taxon>Chlamydiota</taxon>
        <taxon>Chlamydiia</taxon>
        <taxon>Parachlamydiales</taxon>
        <taxon>Parachlamydiaceae</taxon>
        <taxon>Parachlamydia</taxon>
    </lineage>
</organism>
<dbReference type="PROSITE" id="PS01128">
    <property type="entry name" value="SHIKIMATE_KINASE"/>
    <property type="match status" value="1"/>
</dbReference>
<dbReference type="PANTHER" id="PTHR21087">
    <property type="entry name" value="SHIKIMATE KINASE"/>
    <property type="match status" value="1"/>
</dbReference>
<comment type="caution">
    <text evidence="11">Lacks conserved residue(s) required for the propagation of feature annotation.</text>
</comment>
<evidence type="ECO:0000256" key="9">
    <source>
        <dbReference type="ARBA" id="ARBA00023141"/>
    </source>
</evidence>
<evidence type="ECO:0000256" key="2">
    <source>
        <dbReference type="ARBA" id="ARBA00006997"/>
    </source>
</evidence>
<dbReference type="InterPro" id="IPR027417">
    <property type="entry name" value="P-loop_NTPase"/>
</dbReference>
<dbReference type="GO" id="GO:0005524">
    <property type="term" value="F:ATP binding"/>
    <property type="evidence" value="ECO:0007669"/>
    <property type="project" value="UniProtKB-UniRule"/>
</dbReference>
<evidence type="ECO:0000256" key="10">
    <source>
        <dbReference type="ARBA" id="ARBA00048567"/>
    </source>
</evidence>
<dbReference type="GO" id="GO:0000287">
    <property type="term" value="F:magnesium ion binding"/>
    <property type="evidence" value="ECO:0007669"/>
    <property type="project" value="UniProtKB-UniRule"/>
</dbReference>
<sequence>MNIVLCGLPMSGKTTVGKRLSIQLNWTFIDTDEMIECAYEKEFGEKLSCRQIYRKEGESFFRELENEQVLTLENTHQSVIATGGGTFHVQKNVQILQDNGILFYLMLSPEEAWKRTAVKGIPAFLEKSYPEQAFYAIAEKRLPLYAASSHVTIKAHCLTVEEITAAILNHEEIKHG</sequence>
<comment type="subunit">
    <text evidence="11">Monomer.</text>
</comment>